<dbReference type="KEGG" id="olu:OSTLU_10299"/>
<evidence type="ECO:0000256" key="1">
    <source>
        <dbReference type="ARBA" id="ARBA00022679"/>
    </source>
</evidence>
<feature type="non-terminal residue" evidence="3">
    <location>
        <position position="1"/>
    </location>
</feature>
<proteinExistence type="predicted"/>
<dbReference type="PANTHER" id="PTHR43686">
    <property type="entry name" value="SULFURTRANSFERASE-RELATED"/>
    <property type="match status" value="1"/>
</dbReference>
<dbReference type="Gramene" id="ABO93942">
    <property type="protein sequence ID" value="ABO93942"/>
    <property type="gene ID" value="OSTLU_10299"/>
</dbReference>
<dbReference type="EMBL" id="CP000581">
    <property type="protein sequence ID" value="ABO93942.1"/>
    <property type="molecule type" value="Genomic_DNA"/>
</dbReference>
<dbReference type="PIRSF" id="PIRSF004976">
    <property type="entry name" value="ATPase_YdaO"/>
    <property type="match status" value="1"/>
</dbReference>
<dbReference type="OrthoDB" id="198857at2759"/>
<dbReference type="RefSeq" id="XP_001415650.1">
    <property type="nucleotide sequence ID" value="XM_001415613.1"/>
</dbReference>
<dbReference type="Gene3D" id="3.40.50.620">
    <property type="entry name" value="HUPs"/>
    <property type="match status" value="1"/>
</dbReference>
<name>A4RRZ2_OSTLU</name>
<evidence type="ECO:0000313" key="4">
    <source>
        <dbReference type="Proteomes" id="UP000001568"/>
    </source>
</evidence>
<feature type="non-terminal residue" evidence="3">
    <location>
        <position position="199"/>
    </location>
</feature>
<accession>A4RRZ2</accession>
<dbReference type="HOGENOM" id="CLU_026481_5_1_1"/>
<dbReference type="AlphaFoldDB" id="A4RRZ2"/>
<dbReference type="Proteomes" id="UP000001568">
    <property type="component" value="Chromosome 1"/>
</dbReference>
<dbReference type="GeneID" id="4999762"/>
<dbReference type="GO" id="GO:0016740">
    <property type="term" value="F:transferase activity"/>
    <property type="evidence" value="ECO:0007669"/>
    <property type="project" value="UniProtKB-KW"/>
</dbReference>
<dbReference type="GO" id="GO:0008033">
    <property type="term" value="P:tRNA processing"/>
    <property type="evidence" value="ECO:0007669"/>
    <property type="project" value="InterPro"/>
</dbReference>
<dbReference type="Pfam" id="PF01171">
    <property type="entry name" value="ATP_bind_3"/>
    <property type="match status" value="1"/>
</dbReference>
<dbReference type="PANTHER" id="PTHR43686:SF1">
    <property type="entry name" value="AMINOTRAN_5 DOMAIN-CONTAINING PROTEIN"/>
    <property type="match status" value="1"/>
</dbReference>
<dbReference type="InterPro" id="IPR011063">
    <property type="entry name" value="TilS/TtcA_N"/>
</dbReference>
<dbReference type="STRING" id="436017.A4RRZ2"/>
<evidence type="ECO:0000259" key="2">
    <source>
        <dbReference type="Pfam" id="PF01171"/>
    </source>
</evidence>
<feature type="domain" description="tRNA(Ile)-lysidine/2-thiocytidine synthase N-terminal" evidence="2">
    <location>
        <begin position="28"/>
        <end position="192"/>
    </location>
</feature>
<gene>
    <name evidence="3" type="ORF">OSTLU_10299</name>
</gene>
<protein>
    <recommendedName>
        <fullName evidence="2">tRNA(Ile)-lysidine/2-thiocytidine synthase N-terminal domain-containing protein</fullName>
    </recommendedName>
</protein>
<dbReference type="InterPro" id="IPR014729">
    <property type="entry name" value="Rossmann-like_a/b/a_fold"/>
</dbReference>
<sequence>FAKPSPKLLRMVNQAIQDFDMIQPGDRILLGLSGGKDSLAMLHILMCMMSRYPPGTFTLACATVDPGTEAFNPRPLIPYVESLGIEYHYLEEEIMAMADAHMTGDSICAFCARMKRGALYTCCRKYGYNKLVLAQHLDDCVESFLMSTMYNGTMRTMKASYLIDEGDITVIRPAIYLREKALRDFSYEAGLPVINENCP</sequence>
<reference evidence="3 4" key="1">
    <citation type="journal article" date="2007" name="Proc. Natl. Acad. Sci. U.S.A.">
        <title>The tiny eukaryote Ostreococcus provides genomic insights into the paradox of plankton speciation.</title>
        <authorList>
            <person name="Palenik B."/>
            <person name="Grimwood J."/>
            <person name="Aerts A."/>
            <person name="Rouze P."/>
            <person name="Salamov A."/>
            <person name="Putnam N."/>
            <person name="Dupont C."/>
            <person name="Jorgensen R."/>
            <person name="Derelle E."/>
            <person name="Rombauts S."/>
            <person name="Zhou K."/>
            <person name="Otillar R."/>
            <person name="Merchant S.S."/>
            <person name="Podell S."/>
            <person name="Gaasterland T."/>
            <person name="Napoli C."/>
            <person name="Gendler K."/>
            <person name="Manuell A."/>
            <person name="Tai V."/>
            <person name="Vallon O."/>
            <person name="Piganeau G."/>
            <person name="Jancek S."/>
            <person name="Heijde M."/>
            <person name="Jabbari K."/>
            <person name="Bowler C."/>
            <person name="Lohr M."/>
            <person name="Robbens S."/>
            <person name="Werner G."/>
            <person name="Dubchak I."/>
            <person name="Pazour G.J."/>
            <person name="Ren Q."/>
            <person name="Paulsen I."/>
            <person name="Delwiche C."/>
            <person name="Schmutz J."/>
            <person name="Rokhsar D."/>
            <person name="Van de Peer Y."/>
            <person name="Moreau H."/>
            <person name="Grigoriev I.V."/>
        </authorList>
    </citation>
    <scope>NUCLEOTIDE SEQUENCE [LARGE SCALE GENOMIC DNA]</scope>
    <source>
        <strain evidence="3 4">CCE9901</strain>
    </source>
</reference>
<keyword evidence="4" id="KW-1185">Reference proteome</keyword>
<organism evidence="3 4">
    <name type="scientific">Ostreococcus lucimarinus (strain CCE9901)</name>
    <dbReference type="NCBI Taxonomy" id="436017"/>
    <lineage>
        <taxon>Eukaryota</taxon>
        <taxon>Viridiplantae</taxon>
        <taxon>Chlorophyta</taxon>
        <taxon>Mamiellophyceae</taxon>
        <taxon>Mamiellales</taxon>
        <taxon>Bathycoccaceae</taxon>
        <taxon>Ostreococcus</taxon>
    </lineage>
</organism>
<dbReference type="InterPro" id="IPR035107">
    <property type="entry name" value="tRNA_thiolation_TtcA_Ctu1"/>
</dbReference>
<keyword evidence="1" id="KW-0808">Transferase</keyword>
<dbReference type="CDD" id="cd24138">
    <property type="entry name" value="TtcA-like"/>
    <property type="match status" value="1"/>
</dbReference>
<dbReference type="eggNOG" id="KOG2840">
    <property type="taxonomic scope" value="Eukaryota"/>
</dbReference>
<dbReference type="SUPFAM" id="SSF52402">
    <property type="entry name" value="Adenine nucleotide alpha hydrolases-like"/>
    <property type="match status" value="1"/>
</dbReference>
<evidence type="ECO:0000313" key="3">
    <source>
        <dbReference type="EMBL" id="ABO93942.1"/>
    </source>
</evidence>